<sequence>QLDVQPSYWATNQEEQTIELSEMAKLRYKERAFICSLLSNRITFYSVTATASTLPPKAQSIIMKVFTITAISSLLTLTAALSPPYEPVCETCVYTPNENRCDITTSCTYVWGHDDPHTPGPYYCACRHGYRATGYEANNMEVQWRLPWYGTPSGDPSQEGRVFVKPGVECNTLCDDWYLGKDGCKAVQEKEWCM</sequence>
<reference evidence="1" key="1">
    <citation type="submission" date="2020-01" db="EMBL/GenBank/DDBJ databases">
        <authorList>
            <person name="Feng Z.H.Z."/>
        </authorList>
    </citation>
    <scope>NUCLEOTIDE SEQUENCE</scope>
    <source>
        <strain evidence="1">CBS107.38</strain>
    </source>
</reference>
<reference evidence="1" key="2">
    <citation type="submission" date="2020-08" db="EMBL/GenBank/DDBJ databases">
        <title>Draft Genome Sequence of Cumin Blight Pathogen Alternaria burnsii.</title>
        <authorList>
            <person name="Feng Z."/>
        </authorList>
    </citation>
    <scope>NUCLEOTIDE SEQUENCE</scope>
    <source>
        <strain evidence="1">CBS107.38</strain>
    </source>
</reference>
<dbReference type="EMBL" id="JAAABM010000026">
    <property type="protein sequence ID" value="KAF7670969.1"/>
    <property type="molecule type" value="Genomic_DNA"/>
</dbReference>
<protein>
    <submittedName>
        <fullName evidence="1">Uncharacterized protein</fullName>
    </submittedName>
</protein>
<gene>
    <name evidence="1" type="ORF">GT037_010933</name>
</gene>
<evidence type="ECO:0000313" key="1">
    <source>
        <dbReference type="EMBL" id="KAF7670969.1"/>
    </source>
</evidence>
<dbReference type="Proteomes" id="UP000596902">
    <property type="component" value="Unassembled WGS sequence"/>
</dbReference>
<dbReference type="RefSeq" id="XP_038781351.1">
    <property type="nucleotide sequence ID" value="XM_038935980.1"/>
</dbReference>
<dbReference type="AlphaFoldDB" id="A0A8H7ASW9"/>
<comment type="caution">
    <text evidence="1">The sequence shown here is derived from an EMBL/GenBank/DDBJ whole genome shotgun (WGS) entry which is preliminary data.</text>
</comment>
<name>A0A8H7ASW9_9PLEO</name>
<dbReference type="GeneID" id="62209158"/>
<organism evidence="1 2">
    <name type="scientific">Alternaria burnsii</name>
    <dbReference type="NCBI Taxonomy" id="1187904"/>
    <lineage>
        <taxon>Eukaryota</taxon>
        <taxon>Fungi</taxon>
        <taxon>Dikarya</taxon>
        <taxon>Ascomycota</taxon>
        <taxon>Pezizomycotina</taxon>
        <taxon>Dothideomycetes</taxon>
        <taxon>Pleosporomycetidae</taxon>
        <taxon>Pleosporales</taxon>
        <taxon>Pleosporineae</taxon>
        <taxon>Pleosporaceae</taxon>
        <taxon>Alternaria</taxon>
        <taxon>Alternaria sect. Alternaria</taxon>
    </lineage>
</organism>
<accession>A0A8H7ASW9</accession>
<keyword evidence="2" id="KW-1185">Reference proteome</keyword>
<feature type="non-terminal residue" evidence="1">
    <location>
        <position position="1"/>
    </location>
</feature>
<proteinExistence type="predicted"/>
<evidence type="ECO:0000313" key="2">
    <source>
        <dbReference type="Proteomes" id="UP000596902"/>
    </source>
</evidence>